<dbReference type="PROSITE" id="PS00061">
    <property type="entry name" value="ADH_SHORT"/>
    <property type="match status" value="1"/>
</dbReference>
<dbReference type="Proteomes" id="UP000256970">
    <property type="component" value="Unassembled WGS sequence"/>
</dbReference>
<dbReference type="InterPro" id="IPR002347">
    <property type="entry name" value="SDR_fam"/>
</dbReference>
<dbReference type="EMBL" id="FNXT01000177">
    <property type="protein sequence ID" value="SZX61806.1"/>
    <property type="molecule type" value="Genomic_DNA"/>
</dbReference>
<dbReference type="EMBL" id="FNXT01001312">
    <property type="protein sequence ID" value="SZX78240.1"/>
    <property type="molecule type" value="Genomic_DNA"/>
</dbReference>
<dbReference type="InterPro" id="IPR020904">
    <property type="entry name" value="Sc_DH/Rdtase_CS"/>
</dbReference>
<dbReference type="GO" id="GO:0005783">
    <property type="term" value="C:endoplasmic reticulum"/>
    <property type="evidence" value="ECO:0007669"/>
    <property type="project" value="TreeGrafter"/>
</dbReference>
<dbReference type="SUPFAM" id="SSF51735">
    <property type="entry name" value="NAD(P)-binding Rossmann-fold domains"/>
    <property type="match status" value="1"/>
</dbReference>
<evidence type="ECO:0000256" key="2">
    <source>
        <dbReference type="ARBA" id="ARBA00023002"/>
    </source>
</evidence>
<name>A0A383WLA0_TETOB</name>
<dbReference type="STRING" id="3088.A0A383WLA0"/>
<accession>A0A383WLA0</accession>
<dbReference type="PRINTS" id="PR00081">
    <property type="entry name" value="GDHRDH"/>
</dbReference>
<dbReference type="AlphaFoldDB" id="A0A383WLA0"/>
<comment type="similarity">
    <text evidence="1 3">Belongs to the short-chain dehydrogenases/reductases (SDR) family.</text>
</comment>
<protein>
    <submittedName>
        <fullName evidence="5">Uncharacterized protein</fullName>
    </submittedName>
</protein>
<organism evidence="5 6">
    <name type="scientific">Tetradesmus obliquus</name>
    <name type="common">Green alga</name>
    <name type="synonym">Acutodesmus obliquus</name>
    <dbReference type="NCBI Taxonomy" id="3088"/>
    <lineage>
        <taxon>Eukaryota</taxon>
        <taxon>Viridiplantae</taxon>
        <taxon>Chlorophyta</taxon>
        <taxon>core chlorophytes</taxon>
        <taxon>Chlorophyceae</taxon>
        <taxon>CS clade</taxon>
        <taxon>Sphaeropleales</taxon>
        <taxon>Scenedesmaceae</taxon>
        <taxon>Tetradesmus</taxon>
    </lineage>
</organism>
<keyword evidence="6" id="KW-1185">Reference proteome</keyword>
<dbReference type="PANTHER" id="PTHR44169:SF6">
    <property type="entry name" value="NADPH-DEPENDENT 1-ACYLDIHYDROXYACETONE PHOSPHATE REDUCTASE"/>
    <property type="match status" value="1"/>
</dbReference>
<evidence type="ECO:0000313" key="4">
    <source>
        <dbReference type="EMBL" id="SZX61806.1"/>
    </source>
</evidence>
<reference evidence="5 6" key="1">
    <citation type="submission" date="2016-10" db="EMBL/GenBank/DDBJ databases">
        <authorList>
            <person name="Cai Z."/>
        </authorList>
    </citation>
    <scope>NUCLEOTIDE SEQUENCE [LARGE SCALE GENOMIC DNA]</scope>
</reference>
<dbReference type="PRINTS" id="PR00080">
    <property type="entry name" value="SDRFAMILY"/>
</dbReference>
<dbReference type="Gene3D" id="3.40.50.720">
    <property type="entry name" value="NAD(P)-binding Rossmann-like Domain"/>
    <property type="match status" value="1"/>
</dbReference>
<keyword evidence="2" id="KW-0560">Oxidoreductase</keyword>
<evidence type="ECO:0000256" key="3">
    <source>
        <dbReference type="RuleBase" id="RU000363"/>
    </source>
</evidence>
<dbReference type="PANTHER" id="PTHR44169">
    <property type="entry name" value="NADPH-DEPENDENT 1-ACYLDIHYDROXYACETONE PHOSPHATE REDUCTASE"/>
    <property type="match status" value="1"/>
</dbReference>
<dbReference type="Pfam" id="PF00106">
    <property type="entry name" value="adh_short"/>
    <property type="match status" value="1"/>
</dbReference>
<dbReference type="InterPro" id="IPR036291">
    <property type="entry name" value="NAD(P)-bd_dom_sf"/>
</dbReference>
<gene>
    <name evidence="5" type="ORF">BQ4739_LOCUS18545</name>
    <name evidence="4" type="ORF">BQ4739_LOCUS2363</name>
</gene>
<dbReference type="GO" id="GO:0016491">
    <property type="term" value="F:oxidoreductase activity"/>
    <property type="evidence" value="ECO:0007669"/>
    <property type="project" value="UniProtKB-KW"/>
</dbReference>
<proteinExistence type="inferred from homology"/>
<evidence type="ECO:0000256" key="1">
    <source>
        <dbReference type="ARBA" id="ARBA00006484"/>
    </source>
</evidence>
<sequence>MADLEPLGIKTFALDVTDKQQIASCVEHIMSVEHRIDILVNNAGLLAKAPVVEAGVDHFRQVMETNFFGCLELIAAVTPQMIQRQTGTIVNIGSIASYTSQPFWAAYSASKAALMSVTDAMRTELKPLGVKVVYCAPGFIATQLDSKSCQSGMNYLDPKGPYGSNQQISDWVHKTDGISDGTPPAAFAKGFVDMALSSCPPPHYVNGKMSWVVWFLGKLMPLSVMDGLYAKASGLQQLAAA</sequence>
<evidence type="ECO:0000313" key="5">
    <source>
        <dbReference type="EMBL" id="SZX78240.1"/>
    </source>
</evidence>
<evidence type="ECO:0000313" key="6">
    <source>
        <dbReference type="Proteomes" id="UP000256970"/>
    </source>
</evidence>